<evidence type="ECO:0000313" key="2">
    <source>
        <dbReference type="EMBL" id="CAB9505771.1"/>
    </source>
</evidence>
<evidence type="ECO:0000256" key="1">
    <source>
        <dbReference type="SAM" id="SignalP"/>
    </source>
</evidence>
<name>A0A9N8DS47_9STRA</name>
<dbReference type="AlphaFoldDB" id="A0A9N8DS47"/>
<keyword evidence="3" id="KW-1185">Reference proteome</keyword>
<accession>A0A9N8DS47</accession>
<dbReference type="Proteomes" id="UP001153069">
    <property type="component" value="Unassembled WGS sequence"/>
</dbReference>
<keyword evidence="1" id="KW-0732">Signal</keyword>
<protein>
    <submittedName>
        <fullName evidence="2">Uncharacterized protein</fullName>
    </submittedName>
</protein>
<feature type="chain" id="PRO_5040344013" evidence="1">
    <location>
        <begin position="21"/>
        <end position="213"/>
    </location>
</feature>
<feature type="signal peptide" evidence="1">
    <location>
        <begin position="1"/>
        <end position="20"/>
    </location>
</feature>
<evidence type="ECO:0000313" key="3">
    <source>
        <dbReference type="Proteomes" id="UP001153069"/>
    </source>
</evidence>
<gene>
    <name evidence="2" type="ORF">SEMRO_243_G096820.1</name>
</gene>
<organism evidence="2 3">
    <name type="scientific">Seminavis robusta</name>
    <dbReference type="NCBI Taxonomy" id="568900"/>
    <lineage>
        <taxon>Eukaryota</taxon>
        <taxon>Sar</taxon>
        <taxon>Stramenopiles</taxon>
        <taxon>Ochrophyta</taxon>
        <taxon>Bacillariophyta</taxon>
        <taxon>Bacillariophyceae</taxon>
        <taxon>Bacillariophycidae</taxon>
        <taxon>Naviculales</taxon>
        <taxon>Naviculaceae</taxon>
        <taxon>Seminavis</taxon>
    </lineage>
</organism>
<comment type="caution">
    <text evidence="2">The sequence shown here is derived from an EMBL/GenBank/DDBJ whole genome shotgun (WGS) entry which is preliminary data.</text>
</comment>
<reference evidence="2" key="1">
    <citation type="submission" date="2020-06" db="EMBL/GenBank/DDBJ databases">
        <authorList>
            <consortium name="Plant Systems Biology data submission"/>
        </authorList>
    </citation>
    <scope>NUCLEOTIDE SEQUENCE</scope>
    <source>
        <strain evidence="2">D6</strain>
    </source>
</reference>
<sequence>MRTISAITLFLGFYLTSSQALELRASRSLIKEDLLKRSHDRSLVTIEDVDLEVYQAALEDPSDANAISRLAEDQDAFLHDNSDIILTTDFLANGQASKHLQEIGFPGMERLDKESMKELDAYFFGGRNGNGCGNFWCETPATIALYGIINVGAIITKFHISAIAAALAIPTGASSAVIGLVLGIAISLGATAGNALVGTIVHEACCNIQAYEE</sequence>
<dbReference type="EMBL" id="CAICTM010000242">
    <property type="protein sequence ID" value="CAB9505771.1"/>
    <property type="molecule type" value="Genomic_DNA"/>
</dbReference>
<proteinExistence type="predicted"/>